<evidence type="ECO:0000313" key="10">
    <source>
        <dbReference type="EMBL" id="KAK7595063.1"/>
    </source>
</evidence>
<keyword evidence="3" id="KW-0548">Nucleotidyltransferase</keyword>
<dbReference type="FunFam" id="3.30.70.270:FF:000020">
    <property type="entry name" value="Transposon Tf2-6 polyprotein-like Protein"/>
    <property type="match status" value="1"/>
</dbReference>
<dbReference type="InterPro" id="IPR036397">
    <property type="entry name" value="RNaseH_sf"/>
</dbReference>
<dbReference type="EC" id="2.7.7.49" evidence="1"/>
<dbReference type="InterPro" id="IPR050951">
    <property type="entry name" value="Retrovirus_Pol_polyprotein"/>
</dbReference>
<feature type="domain" description="Reverse transcriptase" evidence="8">
    <location>
        <begin position="1214"/>
        <end position="1392"/>
    </location>
</feature>
<feature type="domain" description="Integrase catalytic" evidence="9">
    <location>
        <begin position="1751"/>
        <end position="1908"/>
    </location>
</feature>
<dbReference type="GO" id="GO:0003964">
    <property type="term" value="F:RNA-directed DNA polymerase activity"/>
    <property type="evidence" value="ECO:0007669"/>
    <property type="project" value="UniProtKB-EC"/>
</dbReference>
<proteinExistence type="predicted"/>
<dbReference type="CDD" id="cd09274">
    <property type="entry name" value="RNase_HI_RT_Ty3"/>
    <property type="match status" value="1"/>
</dbReference>
<organism evidence="10 11">
    <name type="scientific">Parthenolecanium corni</name>
    <dbReference type="NCBI Taxonomy" id="536013"/>
    <lineage>
        <taxon>Eukaryota</taxon>
        <taxon>Metazoa</taxon>
        <taxon>Ecdysozoa</taxon>
        <taxon>Arthropoda</taxon>
        <taxon>Hexapoda</taxon>
        <taxon>Insecta</taxon>
        <taxon>Pterygota</taxon>
        <taxon>Neoptera</taxon>
        <taxon>Paraneoptera</taxon>
        <taxon>Hemiptera</taxon>
        <taxon>Sternorrhyncha</taxon>
        <taxon>Coccoidea</taxon>
        <taxon>Coccidae</taxon>
        <taxon>Parthenolecanium</taxon>
    </lineage>
</organism>
<dbReference type="Gene3D" id="3.30.70.270">
    <property type="match status" value="2"/>
</dbReference>
<dbReference type="InterPro" id="IPR041577">
    <property type="entry name" value="RT_RNaseH_2"/>
</dbReference>
<keyword evidence="11" id="KW-1185">Reference proteome</keyword>
<feature type="region of interest" description="Disordered" evidence="7">
    <location>
        <begin position="552"/>
        <end position="608"/>
    </location>
</feature>
<dbReference type="GO" id="GO:0042575">
    <property type="term" value="C:DNA polymerase complex"/>
    <property type="evidence" value="ECO:0007669"/>
    <property type="project" value="UniProtKB-ARBA"/>
</dbReference>
<dbReference type="SUPFAM" id="SSF56672">
    <property type="entry name" value="DNA/RNA polymerases"/>
    <property type="match status" value="1"/>
</dbReference>
<name>A0AAN9Y4M8_9HEMI</name>
<feature type="compositionally biased region" description="Polar residues" evidence="7">
    <location>
        <begin position="599"/>
        <end position="608"/>
    </location>
</feature>
<dbReference type="CDD" id="cd01647">
    <property type="entry name" value="RT_LTR"/>
    <property type="match status" value="1"/>
</dbReference>
<dbReference type="InterPro" id="IPR012337">
    <property type="entry name" value="RNaseH-like_sf"/>
</dbReference>
<evidence type="ECO:0000256" key="3">
    <source>
        <dbReference type="ARBA" id="ARBA00022695"/>
    </source>
</evidence>
<gene>
    <name evidence="10" type="ORF">V9T40_001496</name>
</gene>
<dbReference type="Proteomes" id="UP001367676">
    <property type="component" value="Unassembled WGS sequence"/>
</dbReference>
<protein>
    <recommendedName>
        <fullName evidence="1">RNA-directed DNA polymerase</fullName>
        <ecNumber evidence="1">2.7.7.49</ecNumber>
    </recommendedName>
</protein>
<dbReference type="PANTHER" id="PTHR37984">
    <property type="entry name" value="PROTEIN CBG26694"/>
    <property type="match status" value="1"/>
</dbReference>
<dbReference type="InterPro" id="IPR021109">
    <property type="entry name" value="Peptidase_aspartic_dom_sf"/>
</dbReference>
<feature type="region of interest" description="Disordered" evidence="7">
    <location>
        <begin position="275"/>
        <end position="321"/>
    </location>
</feature>
<dbReference type="Pfam" id="PF17919">
    <property type="entry name" value="RT_RNaseH_2"/>
    <property type="match status" value="1"/>
</dbReference>
<dbReference type="GO" id="GO:0015074">
    <property type="term" value="P:DNA integration"/>
    <property type="evidence" value="ECO:0007669"/>
    <property type="project" value="InterPro"/>
</dbReference>
<feature type="region of interest" description="Disordered" evidence="7">
    <location>
        <begin position="911"/>
        <end position="941"/>
    </location>
</feature>
<reference evidence="10 11" key="1">
    <citation type="submission" date="2024-03" db="EMBL/GenBank/DDBJ databases">
        <title>Adaptation during the transition from Ophiocordyceps entomopathogen to insect associate is accompanied by gene loss and intensified selection.</title>
        <authorList>
            <person name="Ward C.M."/>
            <person name="Onetto C.A."/>
            <person name="Borneman A.R."/>
        </authorList>
    </citation>
    <scope>NUCLEOTIDE SEQUENCE [LARGE SCALE GENOMIC DNA]</scope>
    <source>
        <strain evidence="10">AWRI1</strain>
        <tissue evidence="10">Single Adult Female</tissue>
    </source>
</reference>
<dbReference type="SUPFAM" id="SSF53098">
    <property type="entry name" value="Ribonuclease H-like"/>
    <property type="match status" value="1"/>
</dbReference>
<keyword evidence="6" id="KW-0511">Multifunctional enzyme</keyword>
<comment type="caution">
    <text evidence="10">The sequence shown here is derived from an EMBL/GenBank/DDBJ whole genome shotgun (WGS) entry which is preliminary data.</text>
</comment>
<dbReference type="InterPro" id="IPR001584">
    <property type="entry name" value="Integrase_cat-core"/>
</dbReference>
<dbReference type="PROSITE" id="PS50994">
    <property type="entry name" value="INTEGRASE"/>
    <property type="match status" value="1"/>
</dbReference>
<evidence type="ECO:0000256" key="7">
    <source>
        <dbReference type="SAM" id="MobiDB-lite"/>
    </source>
</evidence>
<dbReference type="Pfam" id="PF17921">
    <property type="entry name" value="Integrase_H2C2"/>
    <property type="match status" value="1"/>
</dbReference>
<dbReference type="Pfam" id="PF00665">
    <property type="entry name" value="rve"/>
    <property type="match status" value="1"/>
</dbReference>
<evidence type="ECO:0000259" key="8">
    <source>
        <dbReference type="PROSITE" id="PS50878"/>
    </source>
</evidence>
<evidence type="ECO:0000256" key="4">
    <source>
        <dbReference type="ARBA" id="ARBA00022722"/>
    </source>
</evidence>
<dbReference type="Pfam" id="PF00078">
    <property type="entry name" value="RVT_1"/>
    <property type="match status" value="1"/>
</dbReference>
<evidence type="ECO:0000256" key="1">
    <source>
        <dbReference type="ARBA" id="ARBA00012493"/>
    </source>
</evidence>
<dbReference type="PROSITE" id="PS50878">
    <property type="entry name" value="RT_POL"/>
    <property type="match status" value="1"/>
</dbReference>
<dbReference type="GO" id="GO:0003676">
    <property type="term" value="F:nucleic acid binding"/>
    <property type="evidence" value="ECO:0007669"/>
    <property type="project" value="InterPro"/>
</dbReference>
<feature type="compositionally biased region" description="Acidic residues" evidence="7">
    <location>
        <begin position="311"/>
        <end position="321"/>
    </location>
</feature>
<feature type="compositionally biased region" description="Basic residues" evidence="7">
    <location>
        <begin position="293"/>
        <end position="304"/>
    </location>
</feature>
<keyword evidence="5" id="KW-0255">Endonuclease</keyword>
<evidence type="ECO:0000256" key="5">
    <source>
        <dbReference type="ARBA" id="ARBA00022759"/>
    </source>
</evidence>
<dbReference type="InterPro" id="IPR041588">
    <property type="entry name" value="Integrase_H2C2"/>
</dbReference>
<evidence type="ECO:0000256" key="2">
    <source>
        <dbReference type="ARBA" id="ARBA00022679"/>
    </source>
</evidence>
<dbReference type="InterPro" id="IPR000477">
    <property type="entry name" value="RT_dom"/>
</dbReference>
<evidence type="ECO:0000259" key="9">
    <source>
        <dbReference type="PROSITE" id="PS50994"/>
    </source>
</evidence>
<evidence type="ECO:0000256" key="6">
    <source>
        <dbReference type="ARBA" id="ARBA00023268"/>
    </source>
</evidence>
<sequence length="2018" mass="233515">MAGDSPAKKTVPVEKGKTKVNTGAATTTAAAAIPTATATAINVSQPQPKTPEPSTPIESYLHFNEKTPQMARDDWAKLTESEREKYIEESEARNRERLIAFAEKVNFPSPDIDIKSLATGDTEDVRRRAFDLADKYQRTLTAAQNSWERMSYKFMDQQKYISNLESQLEEKRRAEFNQSKKNVQHHFTDVNMNTFIPSVPMKPTANSTETFNLYQQTPTGTRKKEFIREKPPGYSRQYKYDYEISGKPLELPLPPKGDTVSQFYTTTNKNKRNVKLPAEFSEDENQKFSKPMNKLKVKSKKKSKLEKSDSSSEDQEPDVDELWEQVEELREGEELSEEEDITPENALVKLVEKISVSRNYPSLDPGKIKPYKEGDERSPPAFIDEFEGLTGNIKDQMEKGMYFRRLFKVENYPRSGTMPRNVPYSIMKQWFLKIAWNRQAKKERGVKICSWTKESTGTASTASFLQLINSKLMECDVKMRTRKHVITCMAPLYIAKNLELSDFQTAAKLNHALVKCEKDINRYKLLKREFSKKDYKQKEDYSSKAVAAILSDDEISENEESTPSSNNTDKSSKLKGKDEKIIPKTDETKAVRDKKDHQTLNSVPFKSSVPQKKPFNRNVIQANSDSQIINQEFEAPTSPEKQNIDVKRIEKRITVIALEKDPITPRWMHFRVFGDKYFLSWLKYSKYSNMCMKVNPKILAIPEVIKAYGLLRLTMDASREGDEVIMGMSEYFIDDPKFCLDDFTEKLKQLIHYLLDERKVKTIVIATIPLDPEKIENSSYRARVKKVNSAIWFIKNIFTRAFVLDLERRLTPFDEQKPRESRENNRYFENRTAGDHLRFSPIGVHKIDNELIDLNKKFISKETEPPVCTITLNEPEDEMNSDFQIPMMAVVPPEDSKSSPEYDFIFLEPGEQTPSDLDLWTDKSESDNAYSDPESPLSGEEGRNVITTLLGHEDLDSSSEDNEMSTREKASHLYVKFKIKENQERSYMMMIDDGSPNNYITNELLSSIEANNPDLKISKVKFLDNSMGVAAGKTTLKTLYTCQLSILVADASGKNHILKTSLRVVKELNIDMIIGLNFLCLEYGAVIDYKYRTLKLRLNPNSDATTEFNIMRLHEMLAYKKLALIVPPNVKLTEELKEGIDKLTKEMQETPEVAKKFQQTLIDWRNVFRPSVGKCNVVQHELLMDPEIPFMDPKERLIPHKWQKAVENTVDAWEQETIVSNKNSDYYSPLTIVLKTNGEPRVCLDSREINKYMRTHGDTVPKIDEIKTRFHNAKYFSKIDFRWGFLQIPLDEKSKQYTAFRYKGKPYVFNRISFGLKDSMPAFINAMRIVLTGCETFTAVYVDDVLIYSATAEEHLQHLRTIFEKVDKANMTLRLDKCSFFKSSAKFLGYVIDRDGIRPDPERAEAITQYGVPTNKREIQSFLGVVGYYRNHIHKCADLEVPLRDLTKLDVPFVWGKSQQEAFDTLKREIAKRILQAHPDWTKPFFIATDASNYAIAGLVMQIDDQGSPNVVAMCSRILTKAERNYATFEKELLAMVYTLKKNYYMLLGYPIKWKTDHQALTHFLKCEDSSQRVSRWRTYMNNYDIIGIEHIPGIENVAPDALSRYFEVLNGPRNLTHPPVMFIGNDGNGGNTLSNLMNNMKTLQRRDPEIRKAVREQSKNVELIGDICYYKNRDGHSRIYLPQCFRNEVIKLYHERYTHPGVKKTIQIIRRHYDWPHSRDQIIDYCRNCMDCRRNKAINYTPTGTFKSIIANKPLELLSVDIFGPITRTDDRNSKIIVIMDVFTKFCELYAVPDSSMKTCSDKIEEFMTKYGKAETILTDRALMFSSPKWKNHWESKGIKIRLTAAYTPQSNPVETRMKVIGDCLRIYCPTEHHRWDKFIGLIQKRLNETEHNTTGFTPISLFLRKEIIPTGELIDISDAEYRNLLKKAQENTNVTLQKRRKFYAQLNHRFIKLYPGDQVLAKFVQLSNAAKRQTGKLFHKWNGPYTVTKEINQNTYEFIDSVGHKYERHIRHLQKV</sequence>
<dbReference type="Gene3D" id="2.40.70.10">
    <property type="entry name" value="Acid Proteases"/>
    <property type="match status" value="1"/>
</dbReference>
<evidence type="ECO:0000313" key="11">
    <source>
        <dbReference type="Proteomes" id="UP001367676"/>
    </source>
</evidence>
<dbReference type="PANTHER" id="PTHR37984:SF5">
    <property type="entry name" value="PROTEIN NYNRIN-LIKE"/>
    <property type="match status" value="1"/>
</dbReference>
<keyword evidence="2" id="KW-0808">Transferase</keyword>
<keyword evidence="5" id="KW-0378">Hydrolase</keyword>
<dbReference type="EMBL" id="JBBCAQ010000019">
    <property type="protein sequence ID" value="KAK7595063.1"/>
    <property type="molecule type" value="Genomic_DNA"/>
</dbReference>
<accession>A0AAN9Y4M8</accession>
<dbReference type="Gene3D" id="1.10.340.70">
    <property type="match status" value="1"/>
</dbReference>
<dbReference type="Gene3D" id="3.10.10.10">
    <property type="entry name" value="HIV Type 1 Reverse Transcriptase, subunit A, domain 1"/>
    <property type="match status" value="1"/>
</dbReference>
<keyword evidence="4" id="KW-0540">Nuclease</keyword>
<dbReference type="InterPro" id="IPR043128">
    <property type="entry name" value="Rev_trsase/Diguanyl_cyclase"/>
</dbReference>
<dbReference type="Gene3D" id="3.30.420.10">
    <property type="entry name" value="Ribonuclease H-like superfamily/Ribonuclease H"/>
    <property type="match status" value="1"/>
</dbReference>
<dbReference type="GO" id="GO:0004519">
    <property type="term" value="F:endonuclease activity"/>
    <property type="evidence" value="ECO:0007669"/>
    <property type="project" value="UniProtKB-KW"/>
</dbReference>
<dbReference type="InterPro" id="IPR043502">
    <property type="entry name" value="DNA/RNA_pol_sf"/>
</dbReference>
<feature type="compositionally biased region" description="Basic and acidic residues" evidence="7">
    <location>
        <begin position="570"/>
        <end position="598"/>
    </location>
</feature>